<dbReference type="Pfam" id="PF02368">
    <property type="entry name" value="Big_2"/>
    <property type="match status" value="2"/>
</dbReference>
<dbReference type="InterPro" id="IPR032179">
    <property type="entry name" value="Cry22Aa_Ig-like"/>
</dbReference>
<dbReference type="Proteomes" id="UP000287296">
    <property type="component" value="Unassembled WGS sequence"/>
</dbReference>
<name>A0A429X472_SIMTE</name>
<dbReference type="RefSeq" id="WP_126646630.1">
    <property type="nucleotide sequence ID" value="NZ_QYTW02000023.1"/>
</dbReference>
<dbReference type="SUPFAM" id="SSF49373">
    <property type="entry name" value="Invasin/intimin cell-adhesion fragments"/>
    <property type="match status" value="2"/>
</dbReference>
<dbReference type="NCBIfam" id="NF047446">
    <property type="entry name" value="barrel_OmpL47"/>
    <property type="match status" value="1"/>
</dbReference>
<dbReference type="OrthoDB" id="9758923at2"/>
<evidence type="ECO:0000313" key="4">
    <source>
        <dbReference type="EMBL" id="RST58197.1"/>
    </source>
</evidence>
<organism evidence="4 5">
    <name type="scientific">Siminovitchia terrae</name>
    <name type="common">Bacillus terrae</name>
    <dbReference type="NCBI Taxonomy" id="1914933"/>
    <lineage>
        <taxon>Bacteria</taxon>
        <taxon>Bacillati</taxon>
        <taxon>Bacillota</taxon>
        <taxon>Bacilli</taxon>
        <taxon>Bacillales</taxon>
        <taxon>Bacillaceae</taxon>
        <taxon>Siminovitchia</taxon>
    </lineage>
</organism>
<feature type="domain" description="BIG2" evidence="3">
    <location>
        <begin position="144"/>
        <end position="228"/>
    </location>
</feature>
<dbReference type="InterPro" id="IPR058094">
    <property type="entry name" value="Ig-like_OmpL47-like"/>
</dbReference>
<feature type="transmembrane region" description="Helical" evidence="2">
    <location>
        <begin position="604"/>
        <end position="624"/>
    </location>
</feature>
<evidence type="ECO:0000256" key="1">
    <source>
        <dbReference type="SAM" id="MobiDB-lite"/>
    </source>
</evidence>
<feature type="compositionally biased region" description="Polar residues" evidence="1">
    <location>
        <begin position="545"/>
        <end position="555"/>
    </location>
</feature>
<dbReference type="AlphaFoldDB" id="A0A429X472"/>
<evidence type="ECO:0000313" key="5">
    <source>
        <dbReference type="Proteomes" id="UP000287296"/>
    </source>
</evidence>
<gene>
    <name evidence="4" type="ORF">D5F11_019040</name>
</gene>
<sequence length="632" mass="69332">EITNGKTGPSGVSKTEYKVGSTGTWKTYKSSFTVKAEGEHVVYARTHDHAGNMGDESEAIVQIDQTLPKIMLNGKDKVFMESGLAYKDEGATASHTRFGDLTDRIKVTGDQFDTSKPGVHTISYLVTDPAGNMTKHTRTVEVVEVTGLATSSDVPSNHGVGDTYQLQVIPTYGNANTPKPFFTNRLHFKSSNPAIASITNNGTIHFHKQGKVTIAATYGDIERSWNFTVDNYLNLTEERILRPNTTYTLRGTDLQLRTPGNLVAGTSIVVHKAKLEQSAYTGLKPAGDSYSFTINSPDPNHLTDPYTLTMGYDPVGESKKIGIFRLNEEKGRWEFGGGEIDKKRQVIVTEVPHFSSYAVFLDDLAPDITTFTASGEKEPILTFKAEDASGVSYYRLLRDGKELAQLKETDSTFIDHNAELGQTYTYQLIAGDAFGNEAKKSIRFTTKASPKPDENNDDKPASMKIMGNGSISVGERLQVEATVKNKHGDLLENQPITWSSSDESIAAFTSEGILEGRKKGKINITATLGDLTDVKEITVMERQTSTQVTEVKNQGQSGGEKGEITSQQGTHRHNNITGKKTEKAASDHIKTPVSKSLPNTGTDIYRYILGGVILILIGLLLQWWNRGRRKSM</sequence>
<feature type="domain" description="BIG2" evidence="3">
    <location>
        <begin position="459"/>
        <end position="538"/>
    </location>
</feature>
<dbReference type="InterPro" id="IPR003343">
    <property type="entry name" value="Big_2"/>
</dbReference>
<dbReference type="Gene3D" id="2.60.40.10">
    <property type="entry name" value="Immunoglobulins"/>
    <property type="match status" value="2"/>
</dbReference>
<dbReference type="InterPro" id="IPR013783">
    <property type="entry name" value="Ig-like_fold"/>
</dbReference>
<dbReference type="InterPro" id="IPR008964">
    <property type="entry name" value="Invasin/intimin_cell_adhesion"/>
</dbReference>
<feature type="region of interest" description="Disordered" evidence="1">
    <location>
        <begin position="545"/>
        <end position="594"/>
    </location>
</feature>
<proteinExistence type="predicted"/>
<keyword evidence="2" id="KW-0472">Membrane</keyword>
<feature type="compositionally biased region" description="Basic and acidic residues" evidence="1">
    <location>
        <begin position="579"/>
        <end position="590"/>
    </location>
</feature>
<dbReference type="Gene3D" id="2.60.40.1080">
    <property type="match status" value="2"/>
</dbReference>
<keyword evidence="2" id="KW-1133">Transmembrane helix</keyword>
<reference evidence="4 5" key="1">
    <citation type="submission" date="2018-12" db="EMBL/GenBank/DDBJ databases">
        <authorList>
            <person name="Sun L."/>
            <person name="Chen Z."/>
        </authorList>
    </citation>
    <scope>NUCLEOTIDE SEQUENCE [LARGE SCALE GENOMIC DNA]</scope>
    <source>
        <strain evidence="4 5">LMG 29736</strain>
    </source>
</reference>
<accession>A0A429X472</accession>
<evidence type="ECO:0000259" key="3">
    <source>
        <dbReference type="SMART" id="SM00635"/>
    </source>
</evidence>
<dbReference type="SMART" id="SM00635">
    <property type="entry name" value="BID_2"/>
    <property type="match status" value="2"/>
</dbReference>
<dbReference type="EMBL" id="QYTW02000023">
    <property type="protein sequence ID" value="RST58197.1"/>
    <property type="molecule type" value="Genomic_DNA"/>
</dbReference>
<protein>
    <submittedName>
        <fullName evidence="4">DUF5011 domain-containing protein</fullName>
    </submittedName>
</protein>
<comment type="caution">
    <text evidence="4">The sequence shown here is derived from an EMBL/GenBank/DDBJ whole genome shotgun (WGS) entry which is preliminary data.</text>
</comment>
<keyword evidence="2" id="KW-0812">Transmembrane</keyword>
<evidence type="ECO:0000256" key="2">
    <source>
        <dbReference type="SAM" id="Phobius"/>
    </source>
</evidence>
<feature type="non-terminal residue" evidence="4">
    <location>
        <position position="1"/>
    </location>
</feature>
<dbReference type="Pfam" id="PF16403">
    <property type="entry name" value="Bact_surface_Ig-like"/>
    <property type="match status" value="1"/>
</dbReference>